<dbReference type="GO" id="GO:0008168">
    <property type="term" value="F:methyltransferase activity"/>
    <property type="evidence" value="ECO:0007669"/>
    <property type="project" value="UniProtKB-KW"/>
</dbReference>
<dbReference type="Gene3D" id="3.40.50.150">
    <property type="entry name" value="Vaccinia Virus protein VP39"/>
    <property type="match status" value="1"/>
</dbReference>
<keyword evidence="2" id="KW-0489">Methyltransferase</keyword>
<name>A0A8H6IXP5_9PEZI</name>
<dbReference type="InterPro" id="IPR029063">
    <property type="entry name" value="SAM-dependent_MTases_sf"/>
</dbReference>
<dbReference type="CDD" id="cd02440">
    <property type="entry name" value="AdoMet_MTases"/>
    <property type="match status" value="1"/>
</dbReference>
<keyword evidence="2" id="KW-0808">Transferase</keyword>
<keyword evidence="3" id="KW-1185">Reference proteome</keyword>
<comment type="similarity">
    <text evidence="1">Belongs to the methyltransferase superfamily. LaeA methyltransferase family.</text>
</comment>
<dbReference type="PANTHER" id="PTHR43591">
    <property type="entry name" value="METHYLTRANSFERASE"/>
    <property type="match status" value="1"/>
</dbReference>
<organism evidence="2 3">
    <name type="scientific">Colletotrichum sojae</name>
    <dbReference type="NCBI Taxonomy" id="2175907"/>
    <lineage>
        <taxon>Eukaryota</taxon>
        <taxon>Fungi</taxon>
        <taxon>Dikarya</taxon>
        <taxon>Ascomycota</taxon>
        <taxon>Pezizomycotina</taxon>
        <taxon>Sordariomycetes</taxon>
        <taxon>Hypocreomycetidae</taxon>
        <taxon>Glomerellales</taxon>
        <taxon>Glomerellaceae</taxon>
        <taxon>Colletotrichum</taxon>
        <taxon>Colletotrichum orchidearum species complex</taxon>
    </lineage>
</organism>
<reference evidence="2 3" key="1">
    <citation type="journal article" date="2020" name="Phytopathology">
        <title>Genome Sequence Resources of Colletotrichum truncatum, C. plurivorum, C. musicola, and C. sojae: Four Species Pathogenic to Soybean (Glycine max).</title>
        <authorList>
            <person name="Rogerio F."/>
            <person name="Boufleur T.R."/>
            <person name="Ciampi-Guillardi M."/>
            <person name="Sukno S.A."/>
            <person name="Thon M.R."/>
            <person name="Massola Junior N.S."/>
            <person name="Baroncelli R."/>
        </authorList>
    </citation>
    <scope>NUCLEOTIDE SEQUENCE [LARGE SCALE GENOMIC DNA]</scope>
    <source>
        <strain evidence="2 3">LFN0009</strain>
    </source>
</reference>
<dbReference type="PANTHER" id="PTHR43591:SF10">
    <property type="entry name" value="ABC TRANSMEMBRANE TYPE-1 DOMAIN-CONTAINING PROTEIN-RELATED"/>
    <property type="match status" value="1"/>
</dbReference>
<sequence>MANSPTDTPAAAEPVPARIEAVQTDGASIDEQISSYSTSLASSAVDYPTEHGRRYHAFRRGGESCDGPVPFAVQVSLTLVLLAYILPNDEMEMDRLDLTHAMVCKAIGDRLYLAPLEKEKVHRILDVGTGTGIWAMEIADEFPNTEVLGNDLSAIQPTWVPTNVKFEIDDVESPWVNSKKYDYIFVRHMAGSIADWPKLVKNIFDNLNPGGWAEFHDLDGEYYSQDGSFTESHTTNYWNQKCIEACRMIGREPCPGRKIESWVRDAGFRSVTHEQFKCPVGPWPKDPHFQEIGMMNLIQLLEGLEGFSLKLFCEVLGKTREEVLVMLAKVRLEMKTRTFHAMFDHHVVYAQKPEDAGNESDEA</sequence>
<protein>
    <submittedName>
        <fullName evidence="2">Umta methyltransferase family protein</fullName>
    </submittedName>
</protein>
<proteinExistence type="inferred from homology"/>
<evidence type="ECO:0000313" key="2">
    <source>
        <dbReference type="EMBL" id="KAF6802657.1"/>
    </source>
</evidence>
<dbReference type="Pfam" id="PF13489">
    <property type="entry name" value="Methyltransf_23"/>
    <property type="match status" value="1"/>
</dbReference>
<comment type="caution">
    <text evidence="2">The sequence shown here is derived from an EMBL/GenBank/DDBJ whole genome shotgun (WGS) entry which is preliminary data.</text>
</comment>
<evidence type="ECO:0000313" key="3">
    <source>
        <dbReference type="Proteomes" id="UP000652219"/>
    </source>
</evidence>
<evidence type="ECO:0000256" key="1">
    <source>
        <dbReference type="ARBA" id="ARBA00038158"/>
    </source>
</evidence>
<dbReference type="SUPFAM" id="SSF53335">
    <property type="entry name" value="S-adenosyl-L-methionine-dependent methyltransferases"/>
    <property type="match status" value="1"/>
</dbReference>
<dbReference type="GO" id="GO:0032259">
    <property type="term" value="P:methylation"/>
    <property type="evidence" value="ECO:0007669"/>
    <property type="project" value="UniProtKB-KW"/>
</dbReference>
<dbReference type="EMBL" id="WIGN01000263">
    <property type="protein sequence ID" value="KAF6802657.1"/>
    <property type="molecule type" value="Genomic_DNA"/>
</dbReference>
<gene>
    <name evidence="2" type="ORF">CSOJ01_11428</name>
</gene>
<accession>A0A8H6IXP5</accession>
<dbReference type="Proteomes" id="UP000652219">
    <property type="component" value="Unassembled WGS sequence"/>
</dbReference>
<dbReference type="AlphaFoldDB" id="A0A8H6IXP5"/>